<feature type="transmembrane region" description="Helical" evidence="7">
    <location>
        <begin position="101"/>
        <end position="120"/>
    </location>
</feature>
<keyword evidence="3 7" id="KW-0812">Transmembrane</keyword>
<evidence type="ECO:0000256" key="6">
    <source>
        <dbReference type="ARBA" id="ARBA00023136"/>
    </source>
</evidence>
<organism evidence="9 10">
    <name type="scientific">Pallidibacillus pasinlerensis</name>
    <dbReference type="NCBI Taxonomy" id="2703818"/>
    <lineage>
        <taxon>Bacteria</taxon>
        <taxon>Bacillati</taxon>
        <taxon>Bacillota</taxon>
        <taxon>Bacilli</taxon>
        <taxon>Bacillales</taxon>
        <taxon>Bacillaceae</taxon>
        <taxon>Pallidibacillus</taxon>
    </lineage>
</organism>
<evidence type="ECO:0000256" key="3">
    <source>
        <dbReference type="ARBA" id="ARBA00022692"/>
    </source>
</evidence>
<evidence type="ECO:0000256" key="1">
    <source>
        <dbReference type="ARBA" id="ARBA00004141"/>
    </source>
</evidence>
<evidence type="ECO:0000313" key="10">
    <source>
        <dbReference type="Proteomes" id="UP000743899"/>
    </source>
</evidence>
<dbReference type="SUPFAM" id="SSF144091">
    <property type="entry name" value="Rhomboid-like"/>
    <property type="match status" value="1"/>
</dbReference>
<dbReference type="PANTHER" id="PTHR43731">
    <property type="entry name" value="RHOMBOID PROTEASE"/>
    <property type="match status" value="1"/>
</dbReference>
<evidence type="ECO:0000259" key="8">
    <source>
        <dbReference type="Pfam" id="PF01694"/>
    </source>
</evidence>
<dbReference type="Proteomes" id="UP000743899">
    <property type="component" value="Unassembled WGS sequence"/>
</dbReference>
<sequence length="214" mass="24193">MSMFTVKDIGFRQYVKHYPLTAIFVSICSLFFILTLLMGGTSKENLITLGAYERNLINDGEYWRLITNSLLHSSLLHFTLNMFFILILARPIERVIGSLKYFLFILFTIVVSSIMIHILSKSGFGVGASGFGYGLFGMYFYLMVKFHKSFIKHDKMLIFTFVVLGFITSLIPGISFMGHAGGFIGGIIFAAICFRNENQVKSFYANNVGTNIQF</sequence>
<comment type="subcellular location">
    <subcellularLocation>
        <location evidence="1">Membrane</location>
        <topology evidence="1">Multi-pass membrane protein</topology>
    </subcellularLocation>
</comment>
<keyword evidence="6 7" id="KW-0472">Membrane</keyword>
<feature type="domain" description="Peptidase S54 rhomboid" evidence="8">
    <location>
        <begin position="60"/>
        <end position="195"/>
    </location>
</feature>
<evidence type="ECO:0000256" key="7">
    <source>
        <dbReference type="SAM" id="Phobius"/>
    </source>
</evidence>
<evidence type="ECO:0000256" key="2">
    <source>
        <dbReference type="ARBA" id="ARBA00009045"/>
    </source>
</evidence>
<dbReference type="Pfam" id="PF01694">
    <property type="entry name" value="Rhomboid"/>
    <property type="match status" value="1"/>
</dbReference>
<keyword evidence="9" id="KW-0645">Protease</keyword>
<dbReference type="InterPro" id="IPR022764">
    <property type="entry name" value="Peptidase_S54_rhomboid_dom"/>
</dbReference>
<accession>A0ABX0A063</accession>
<comment type="similarity">
    <text evidence="2">Belongs to the peptidase S54 family.</text>
</comment>
<proteinExistence type="inferred from homology"/>
<dbReference type="InterPro" id="IPR035952">
    <property type="entry name" value="Rhomboid-like_sf"/>
</dbReference>
<evidence type="ECO:0000313" key="9">
    <source>
        <dbReference type="EMBL" id="NCU16812.1"/>
    </source>
</evidence>
<reference evidence="9 10" key="1">
    <citation type="submission" date="2020-01" db="EMBL/GenBank/DDBJ databases">
        <title>A novel Bacillus sp. from Pasinler.</title>
        <authorList>
            <person name="Adiguzel A."/>
            <person name="Ay H."/>
            <person name="Baltaci M.O."/>
        </authorList>
    </citation>
    <scope>NUCLEOTIDE SEQUENCE [LARGE SCALE GENOMIC DNA]</scope>
    <source>
        <strain evidence="9 10">P1</strain>
    </source>
</reference>
<dbReference type="EMBL" id="JAACYS010000009">
    <property type="protein sequence ID" value="NCU16812.1"/>
    <property type="molecule type" value="Genomic_DNA"/>
</dbReference>
<feature type="transmembrane region" description="Helical" evidence="7">
    <location>
        <begin position="126"/>
        <end position="144"/>
    </location>
</feature>
<name>A0ABX0A063_9BACI</name>
<gene>
    <name evidence="9" type="ORF">GW534_03360</name>
</gene>
<dbReference type="PANTHER" id="PTHR43731:SF14">
    <property type="entry name" value="PRESENILIN-ASSOCIATED RHOMBOID-LIKE PROTEIN, MITOCHONDRIAL"/>
    <property type="match status" value="1"/>
</dbReference>
<keyword evidence="5 7" id="KW-1133">Transmembrane helix</keyword>
<dbReference type="Gene3D" id="1.20.1540.10">
    <property type="entry name" value="Rhomboid-like"/>
    <property type="match status" value="1"/>
</dbReference>
<keyword evidence="4" id="KW-0378">Hydrolase</keyword>
<evidence type="ECO:0000256" key="4">
    <source>
        <dbReference type="ARBA" id="ARBA00022801"/>
    </source>
</evidence>
<keyword evidence="10" id="KW-1185">Reference proteome</keyword>
<dbReference type="RefSeq" id="WP_161919648.1">
    <property type="nucleotide sequence ID" value="NZ_JAACYS010000009.1"/>
</dbReference>
<feature type="transmembrane region" description="Helical" evidence="7">
    <location>
        <begin position="156"/>
        <end position="174"/>
    </location>
</feature>
<dbReference type="GO" id="GO:0006508">
    <property type="term" value="P:proteolysis"/>
    <property type="evidence" value="ECO:0007669"/>
    <property type="project" value="UniProtKB-KW"/>
</dbReference>
<evidence type="ECO:0000256" key="5">
    <source>
        <dbReference type="ARBA" id="ARBA00022989"/>
    </source>
</evidence>
<feature type="transmembrane region" description="Helical" evidence="7">
    <location>
        <begin position="20"/>
        <end position="39"/>
    </location>
</feature>
<dbReference type="InterPro" id="IPR050925">
    <property type="entry name" value="Rhomboid_protease_S54"/>
</dbReference>
<feature type="transmembrane region" description="Helical" evidence="7">
    <location>
        <begin position="70"/>
        <end position="89"/>
    </location>
</feature>
<dbReference type="GO" id="GO:0008233">
    <property type="term" value="F:peptidase activity"/>
    <property type="evidence" value="ECO:0007669"/>
    <property type="project" value="UniProtKB-KW"/>
</dbReference>
<protein>
    <submittedName>
        <fullName evidence="9">Rhomboid family intramembrane serine protease</fullName>
    </submittedName>
</protein>
<comment type="caution">
    <text evidence="9">The sequence shown here is derived from an EMBL/GenBank/DDBJ whole genome shotgun (WGS) entry which is preliminary data.</text>
</comment>